<organism evidence="2 3">
    <name type="scientific">Cronartium quercuum f. sp. fusiforme G11</name>
    <dbReference type="NCBI Taxonomy" id="708437"/>
    <lineage>
        <taxon>Eukaryota</taxon>
        <taxon>Fungi</taxon>
        <taxon>Dikarya</taxon>
        <taxon>Basidiomycota</taxon>
        <taxon>Pucciniomycotina</taxon>
        <taxon>Pucciniomycetes</taxon>
        <taxon>Pucciniales</taxon>
        <taxon>Coleosporiaceae</taxon>
        <taxon>Cronartium</taxon>
    </lineage>
</organism>
<sequence>MDISSSPRSLHQKAVNPHQLAPPSWTSRGEAWWLILSLVGKLKENFPSDDQPPPPEPESDRHHFGPGHFDPLEALSRDFASLPGVFRGGMGSVQLIRYHSSPVGPYDELLIIPGDFSLPAKLKGGSLPRITRIYVSTLQSVLNGRYHWNIPKHLAHFEFTPGPSGSITISVYALQSYTFTKTSTSESARLDPIFMPTPFFSTIIHPWGLKGVQLPIRLNALPGVKTTLFQPPLKEGDKEIGMVSTKYWKKTKIGLSGRVKLCKVEGGLNASNGQKRFADGKGFPDFKPYRICIHWKNLVLNVPEALNLNLPSLETTHNEKTSTT</sequence>
<evidence type="ECO:0000256" key="1">
    <source>
        <dbReference type="SAM" id="MobiDB-lite"/>
    </source>
</evidence>
<gene>
    <name evidence="2" type="ORF">CROQUDRAFT_37290</name>
</gene>
<dbReference type="SUPFAM" id="SSF160104">
    <property type="entry name" value="Acetoacetate decarboxylase-like"/>
    <property type="match status" value="1"/>
</dbReference>
<accession>A0A9P6THQ3</accession>
<evidence type="ECO:0000313" key="2">
    <source>
        <dbReference type="EMBL" id="KAG0151013.1"/>
    </source>
</evidence>
<reference evidence="2" key="1">
    <citation type="submission" date="2013-11" db="EMBL/GenBank/DDBJ databases">
        <title>Genome sequence of the fusiform rust pathogen reveals effectors for host alternation and coevolution with pine.</title>
        <authorList>
            <consortium name="DOE Joint Genome Institute"/>
            <person name="Smith K."/>
            <person name="Pendleton A."/>
            <person name="Kubisiak T."/>
            <person name="Anderson C."/>
            <person name="Salamov A."/>
            <person name="Aerts A."/>
            <person name="Riley R."/>
            <person name="Clum A."/>
            <person name="Lindquist E."/>
            <person name="Ence D."/>
            <person name="Campbell M."/>
            <person name="Kronenberg Z."/>
            <person name="Feau N."/>
            <person name="Dhillon B."/>
            <person name="Hamelin R."/>
            <person name="Burleigh J."/>
            <person name="Smith J."/>
            <person name="Yandell M."/>
            <person name="Nelson C."/>
            <person name="Grigoriev I."/>
            <person name="Davis J."/>
        </authorList>
    </citation>
    <scope>NUCLEOTIDE SEQUENCE</scope>
    <source>
        <strain evidence="2">G11</strain>
    </source>
</reference>
<dbReference type="PANTHER" id="PTHR40518:SF1">
    <property type="entry name" value="ACETOACETATE DECARBOXYLASE"/>
    <property type="match status" value="1"/>
</dbReference>
<keyword evidence="3" id="KW-1185">Reference proteome</keyword>
<dbReference type="InterPro" id="IPR023375">
    <property type="entry name" value="ADC_dom_sf"/>
</dbReference>
<feature type="region of interest" description="Disordered" evidence="1">
    <location>
        <begin position="1"/>
        <end position="24"/>
    </location>
</feature>
<dbReference type="AlphaFoldDB" id="A0A9P6THQ3"/>
<evidence type="ECO:0000313" key="3">
    <source>
        <dbReference type="Proteomes" id="UP000886653"/>
    </source>
</evidence>
<dbReference type="Gene3D" id="2.40.400.10">
    <property type="entry name" value="Acetoacetate decarboxylase-like"/>
    <property type="match status" value="1"/>
</dbReference>
<dbReference type="PANTHER" id="PTHR40518">
    <property type="entry name" value="ACETOACETATE DECARBOXYLASE"/>
    <property type="match status" value="1"/>
</dbReference>
<dbReference type="Proteomes" id="UP000886653">
    <property type="component" value="Unassembled WGS sequence"/>
</dbReference>
<proteinExistence type="predicted"/>
<dbReference type="OrthoDB" id="9970474at2759"/>
<name>A0A9P6THQ3_9BASI</name>
<feature type="region of interest" description="Disordered" evidence="1">
    <location>
        <begin position="45"/>
        <end position="67"/>
    </location>
</feature>
<comment type="caution">
    <text evidence="2">The sequence shown here is derived from an EMBL/GenBank/DDBJ whole genome shotgun (WGS) entry which is preliminary data.</text>
</comment>
<protein>
    <submittedName>
        <fullName evidence="2">Uncharacterized protein</fullName>
    </submittedName>
</protein>
<dbReference type="EMBL" id="MU167215">
    <property type="protein sequence ID" value="KAG0151013.1"/>
    <property type="molecule type" value="Genomic_DNA"/>
</dbReference>